<organism evidence="2 3">
    <name type="scientific">Strongyloides venezuelensis</name>
    <name type="common">Threadworm</name>
    <dbReference type="NCBI Taxonomy" id="75913"/>
    <lineage>
        <taxon>Eukaryota</taxon>
        <taxon>Metazoa</taxon>
        <taxon>Ecdysozoa</taxon>
        <taxon>Nematoda</taxon>
        <taxon>Chromadorea</taxon>
        <taxon>Rhabditida</taxon>
        <taxon>Tylenchina</taxon>
        <taxon>Panagrolaimomorpha</taxon>
        <taxon>Strongyloidoidea</taxon>
        <taxon>Strongyloididae</taxon>
        <taxon>Strongyloides</taxon>
    </lineage>
</organism>
<feature type="transmembrane region" description="Helical" evidence="1">
    <location>
        <begin position="7"/>
        <end position="28"/>
    </location>
</feature>
<name>A0A0K0G0M7_STRVS</name>
<evidence type="ECO:0000313" key="3">
    <source>
        <dbReference type="WBParaSite" id="SVE_1826200.1"/>
    </source>
</evidence>
<reference evidence="3" key="2">
    <citation type="submission" date="2015-08" db="UniProtKB">
        <authorList>
            <consortium name="WormBaseParasite"/>
        </authorList>
    </citation>
    <scope>IDENTIFICATION</scope>
</reference>
<feature type="transmembrane region" description="Helical" evidence="1">
    <location>
        <begin position="62"/>
        <end position="81"/>
    </location>
</feature>
<sequence>MISRNNLLKYIAFAASIFVNLLSFMSFATELFQLDIKWVPDEICTLTKSPTSSIVNQITGSTYYLLLVVPLIVGIINFFMIKHLNSQASTNLNLKFKQTESKIIFINLIIQTIQPFFGHWPSTFFSFYLKSNHDRIDVTTLLSQMYLLTQPSLYKIKDESFKIALDFQSFHVHHHNDES</sequence>
<dbReference type="WBParaSite" id="SVE_1826200.1">
    <property type="protein sequence ID" value="SVE_1826200.1"/>
    <property type="gene ID" value="SVE_1826200"/>
</dbReference>
<accession>A0A0K0G0M7</accession>
<keyword evidence="1" id="KW-0472">Membrane</keyword>
<evidence type="ECO:0000313" key="2">
    <source>
        <dbReference type="Proteomes" id="UP000035680"/>
    </source>
</evidence>
<protein>
    <submittedName>
        <fullName evidence="3">G-protein coupled receptors family 1 profile domain-containing protein</fullName>
    </submittedName>
</protein>
<keyword evidence="1" id="KW-1133">Transmembrane helix</keyword>
<reference evidence="2" key="1">
    <citation type="submission" date="2014-07" db="EMBL/GenBank/DDBJ databases">
        <authorList>
            <person name="Martin A.A"/>
            <person name="De Silva N."/>
        </authorList>
    </citation>
    <scope>NUCLEOTIDE SEQUENCE</scope>
</reference>
<keyword evidence="1" id="KW-0812">Transmembrane</keyword>
<proteinExistence type="predicted"/>
<dbReference type="AlphaFoldDB" id="A0A0K0G0M7"/>
<keyword evidence="2" id="KW-1185">Reference proteome</keyword>
<evidence type="ECO:0000256" key="1">
    <source>
        <dbReference type="SAM" id="Phobius"/>
    </source>
</evidence>
<dbReference type="Proteomes" id="UP000035680">
    <property type="component" value="Unassembled WGS sequence"/>
</dbReference>